<dbReference type="InterPro" id="IPR050765">
    <property type="entry name" value="Riboflavin_Biosynth_HTPR"/>
</dbReference>
<dbReference type="Gene3D" id="3.40.430.10">
    <property type="entry name" value="Dihydrofolate Reductase, subunit A"/>
    <property type="match status" value="1"/>
</dbReference>
<evidence type="ECO:0000313" key="3">
    <source>
        <dbReference type="Proteomes" id="UP000305398"/>
    </source>
</evidence>
<dbReference type="InterPro" id="IPR002734">
    <property type="entry name" value="RibDG_C"/>
</dbReference>
<dbReference type="OrthoDB" id="195113at2"/>
<dbReference type="SUPFAM" id="SSF53597">
    <property type="entry name" value="Dihydrofolate reductase-like"/>
    <property type="match status" value="1"/>
</dbReference>
<sequence length="178" mass="20038">MPARRKVIVYIATSLDGYIATPEGDLDFLALVEQDGQDYGYADFYQTVDTVILGRKTYDKVLSMDIAFPHSGKKTYVLTRTERPNIGTVRFYTGSLPELVRELQSQTGNNIFVDGGAETVNQLLQENLVDEFYISIIPILLGSGIPLFQQGRPTQLLKLVETTQFEKGLAQLHYIRLE</sequence>
<reference evidence="2 3" key="1">
    <citation type="submission" date="2019-06" db="EMBL/GenBank/DDBJ databases">
        <authorList>
            <person name="Srinivasan S."/>
        </authorList>
    </citation>
    <scope>NUCLEOTIDE SEQUENCE [LARGE SCALE GENOMIC DNA]</scope>
    <source>
        <strain evidence="2 3">17J68-5</strain>
    </source>
</reference>
<evidence type="ECO:0000313" key="2">
    <source>
        <dbReference type="EMBL" id="QDA58803.1"/>
    </source>
</evidence>
<dbReference type="EMBL" id="CP040896">
    <property type="protein sequence ID" value="QDA58803.1"/>
    <property type="molecule type" value="Genomic_DNA"/>
</dbReference>
<organism evidence="2 3">
    <name type="scientific">Hymenobacter jejuensis</name>
    <dbReference type="NCBI Taxonomy" id="2502781"/>
    <lineage>
        <taxon>Bacteria</taxon>
        <taxon>Pseudomonadati</taxon>
        <taxon>Bacteroidota</taxon>
        <taxon>Cytophagia</taxon>
        <taxon>Cytophagales</taxon>
        <taxon>Hymenobacteraceae</taxon>
        <taxon>Hymenobacter</taxon>
    </lineage>
</organism>
<evidence type="ECO:0000259" key="1">
    <source>
        <dbReference type="Pfam" id="PF01872"/>
    </source>
</evidence>
<dbReference type="KEGG" id="hyj:FHG12_01225"/>
<dbReference type="PANTHER" id="PTHR38011:SF11">
    <property type="entry name" value="2,5-DIAMINO-6-RIBOSYLAMINO-4(3H)-PYRIMIDINONE 5'-PHOSPHATE REDUCTASE"/>
    <property type="match status" value="1"/>
</dbReference>
<proteinExistence type="predicted"/>
<dbReference type="Proteomes" id="UP000305398">
    <property type="component" value="Chromosome"/>
</dbReference>
<gene>
    <name evidence="2" type="ORF">FHG12_01225</name>
</gene>
<feature type="domain" description="Bacterial bifunctional deaminase-reductase C-terminal" evidence="1">
    <location>
        <begin position="5"/>
        <end position="169"/>
    </location>
</feature>
<dbReference type="PANTHER" id="PTHR38011">
    <property type="entry name" value="DIHYDROFOLATE REDUCTASE FAMILY PROTEIN (AFU_ORTHOLOGUE AFUA_8G06820)"/>
    <property type="match status" value="1"/>
</dbReference>
<accession>A0A5B7ZWB3</accession>
<name>A0A5B7ZWB3_9BACT</name>
<dbReference type="GO" id="GO:0009231">
    <property type="term" value="P:riboflavin biosynthetic process"/>
    <property type="evidence" value="ECO:0007669"/>
    <property type="project" value="InterPro"/>
</dbReference>
<dbReference type="InterPro" id="IPR024072">
    <property type="entry name" value="DHFR-like_dom_sf"/>
</dbReference>
<dbReference type="GO" id="GO:0008703">
    <property type="term" value="F:5-amino-6-(5-phosphoribosylamino)uracil reductase activity"/>
    <property type="evidence" value="ECO:0007669"/>
    <property type="project" value="InterPro"/>
</dbReference>
<dbReference type="AlphaFoldDB" id="A0A5B7ZWB3"/>
<keyword evidence="3" id="KW-1185">Reference proteome</keyword>
<dbReference type="RefSeq" id="WP_139513792.1">
    <property type="nucleotide sequence ID" value="NZ_CP040896.1"/>
</dbReference>
<protein>
    <submittedName>
        <fullName evidence="2">Dihydrofolate reductase</fullName>
    </submittedName>
</protein>
<dbReference type="Pfam" id="PF01872">
    <property type="entry name" value="RibD_C"/>
    <property type="match status" value="1"/>
</dbReference>